<keyword evidence="4" id="KW-1185">Reference proteome</keyword>
<feature type="compositionally biased region" description="Basic residues" evidence="1">
    <location>
        <begin position="397"/>
        <end position="414"/>
    </location>
</feature>
<evidence type="ECO:0000256" key="1">
    <source>
        <dbReference type="SAM" id="MobiDB-lite"/>
    </source>
</evidence>
<evidence type="ECO:0000313" key="3">
    <source>
        <dbReference type="EMBL" id="KAF4585814.1"/>
    </source>
</evidence>
<dbReference type="Proteomes" id="UP000562929">
    <property type="component" value="Unassembled WGS sequence"/>
</dbReference>
<dbReference type="PANTHER" id="PTHR28051:SF1">
    <property type="entry name" value="PROTEIN MTL1-RELATED"/>
    <property type="match status" value="1"/>
</dbReference>
<feature type="region of interest" description="Disordered" evidence="1">
    <location>
        <begin position="369"/>
        <end position="518"/>
    </location>
</feature>
<feature type="compositionally biased region" description="Polar residues" evidence="1">
    <location>
        <begin position="48"/>
        <end position="73"/>
    </location>
</feature>
<proteinExistence type="predicted"/>
<evidence type="ECO:0000259" key="2">
    <source>
        <dbReference type="Pfam" id="PF08550"/>
    </source>
</evidence>
<organism evidence="3 4">
    <name type="scientific">Ophiocordyceps camponoti-floridani</name>
    <dbReference type="NCBI Taxonomy" id="2030778"/>
    <lineage>
        <taxon>Eukaryota</taxon>
        <taxon>Fungi</taxon>
        <taxon>Dikarya</taxon>
        <taxon>Ascomycota</taxon>
        <taxon>Pezizomycotina</taxon>
        <taxon>Sordariomycetes</taxon>
        <taxon>Hypocreomycetidae</taxon>
        <taxon>Hypocreales</taxon>
        <taxon>Ophiocordycipitaceae</taxon>
        <taxon>Ophiocordyceps</taxon>
    </lineage>
</organism>
<feature type="region of interest" description="Disordered" evidence="1">
    <location>
        <begin position="113"/>
        <end position="155"/>
    </location>
</feature>
<dbReference type="AlphaFoldDB" id="A0A8H4Q566"/>
<dbReference type="GO" id="GO:0042149">
    <property type="term" value="P:cellular response to glucose starvation"/>
    <property type="evidence" value="ECO:0007669"/>
    <property type="project" value="TreeGrafter"/>
</dbReference>
<comment type="caution">
    <text evidence="3">The sequence shown here is derived from an EMBL/GenBank/DDBJ whole genome shotgun (WGS) entry which is preliminary data.</text>
</comment>
<feature type="compositionally biased region" description="Low complexity" evidence="1">
    <location>
        <begin position="330"/>
        <end position="346"/>
    </location>
</feature>
<feature type="compositionally biased region" description="Basic and acidic residues" evidence="1">
    <location>
        <begin position="433"/>
        <end position="446"/>
    </location>
</feature>
<dbReference type="OrthoDB" id="5563539at2759"/>
<feature type="domain" description="Nitrogen regulatory protein areA GATA-like" evidence="2">
    <location>
        <begin position="180"/>
        <end position="207"/>
    </location>
</feature>
<dbReference type="PANTHER" id="PTHR28051">
    <property type="entry name" value="PROTEIN MTL1-RELATED"/>
    <property type="match status" value="1"/>
</dbReference>
<gene>
    <name evidence="3" type="ORF">GQ602_005119</name>
</gene>
<sequence>MAAVLSSADDYGCFGHTSLRRSQSQSKFIDASPFSSASTFYANFFAESDSSSSPPTLQNESTDESLTSTPASNVSVVSDSEDLLFFDSSQQDDAFDLPLLSQEKFLLQPEIHHQDIQPPPSNPQEVSDPYSLSTDIPITSTSPSSARIEHAEDDSAVTVKPTRQVDYLSHDWREEDIWSSWRYIVSKRGEFTNGKRLENASWRTWAKAKNNLKTISPEELNWLKDCDVTWLYGPLQTRPSRLQPSSTDLSSLALSKSESFVNVNKKPILKKRSMSEILLQRSLSSSSLLKQATAAVQAQETSAALRPSMARSMTNCYLTLPLSTRRSSHETSSSLTASTASSGASSPYPERKHIHFNEQVEQCIAVDIKGDDDDDDDDAARYAGDHDSDSDDGVVMKRLKSKRRGPSTRRRTRRTTSSEGKTIAKLPSTTLKYLEDAPECRTRNTHDGPPMSPSSSSETLRPARSFRYGEDDDYELDDDEFDSGWRSPPIGHRSSSTTSLSDEPAGMRRTPSGMFMPCESEVRPDDGILGRVIDTVNTARDIAHVIWNVGWRK</sequence>
<feature type="compositionally biased region" description="Acidic residues" evidence="1">
    <location>
        <begin position="470"/>
        <end position="482"/>
    </location>
</feature>
<feature type="compositionally biased region" description="Low complexity" evidence="1">
    <location>
        <begin position="131"/>
        <end position="145"/>
    </location>
</feature>
<dbReference type="EMBL" id="JAACLJ010000005">
    <property type="protein sequence ID" value="KAF4585814.1"/>
    <property type="molecule type" value="Genomic_DNA"/>
</dbReference>
<evidence type="ECO:0000313" key="4">
    <source>
        <dbReference type="Proteomes" id="UP000562929"/>
    </source>
</evidence>
<reference evidence="3 4" key="1">
    <citation type="journal article" date="2020" name="G3 (Bethesda)">
        <title>Genetic Underpinnings of Host Manipulation by Ophiocordyceps as Revealed by Comparative Transcriptomics.</title>
        <authorList>
            <person name="Will I."/>
            <person name="Das B."/>
            <person name="Trinh T."/>
            <person name="Brachmann A."/>
            <person name="Ohm R.A."/>
            <person name="de Bekker C."/>
        </authorList>
    </citation>
    <scope>NUCLEOTIDE SEQUENCE [LARGE SCALE GENOMIC DNA]</scope>
    <source>
        <strain evidence="3 4">EC05</strain>
    </source>
</reference>
<dbReference type="GO" id="GO:0005773">
    <property type="term" value="C:vacuole"/>
    <property type="evidence" value="ECO:0007669"/>
    <property type="project" value="GOC"/>
</dbReference>
<dbReference type="GO" id="GO:0007039">
    <property type="term" value="P:protein catabolic process in the vacuole"/>
    <property type="evidence" value="ECO:0007669"/>
    <property type="project" value="TreeGrafter"/>
</dbReference>
<dbReference type="Pfam" id="PF08550">
    <property type="entry name" value="GATA_AreA"/>
    <property type="match status" value="1"/>
</dbReference>
<dbReference type="InterPro" id="IPR052292">
    <property type="entry name" value="Glucose_repression_reg"/>
</dbReference>
<name>A0A8H4Q566_9HYPO</name>
<accession>A0A8H4Q566</accession>
<protein>
    <submittedName>
        <fullName evidence="3">HEX2 protein-like protein</fullName>
    </submittedName>
</protein>
<feature type="region of interest" description="Disordered" evidence="1">
    <location>
        <begin position="327"/>
        <end position="350"/>
    </location>
</feature>
<dbReference type="InterPro" id="IPR013860">
    <property type="entry name" value="AreA_GATA"/>
</dbReference>
<feature type="region of interest" description="Disordered" evidence="1">
    <location>
        <begin position="47"/>
        <end position="73"/>
    </location>
</feature>